<evidence type="ECO:0000313" key="5">
    <source>
        <dbReference type="Proteomes" id="UP001049176"/>
    </source>
</evidence>
<dbReference type="EMBL" id="CM032182">
    <property type="protein sequence ID" value="KAG7097986.1"/>
    <property type="molecule type" value="Genomic_DNA"/>
</dbReference>
<evidence type="ECO:0000313" key="4">
    <source>
        <dbReference type="EMBL" id="KAG7097986.1"/>
    </source>
</evidence>
<comment type="caution">
    <text evidence="4">The sequence shown here is derived from an EMBL/GenBank/DDBJ whole genome shotgun (WGS) entry which is preliminary data.</text>
</comment>
<feature type="region of interest" description="Disordered" evidence="1">
    <location>
        <begin position="327"/>
        <end position="352"/>
    </location>
</feature>
<dbReference type="RefSeq" id="XP_043014456.1">
    <property type="nucleotide sequence ID" value="XM_043149848.1"/>
</dbReference>
<sequence length="407" mass="43531">MDPPSASFILQSTLFILTVTALVVPTHAQKTFTWGFSNKQIPTDLLACTDFPITIEPATSSGNLTGIPPYYMIGYAINGISRTTFVGSNASSVKWTVDFPIGTKLVLSVFDSEGTSGGISPNEYTVVGGSSTTCIINDAKRDFILTSNSTGDTINTCDPWGLRIKGGVKPYSVTLMQISSPSITNVTMGPNDDAYTYRMRGAPGDRMIAVVNDITGRFAYQAATIMPKGSTDVDCPGLSSMSGSTGDFDRQVEEAHAAAEAKDRHKHTAIIAGTVVAVVALFFATLTMWYFLWYRPHPIQTSKVEPYCQTHTDGAKGSQRFKAQEAGVGGETVQLGHGQTSSESSDQTPINCNPSLPYVETSEAHTASLGTTVAGQLEVIIQHRDGGTGCVRELPPPYVDRTLQEVS</sequence>
<feature type="transmembrane region" description="Helical" evidence="2">
    <location>
        <begin position="269"/>
        <end position="293"/>
    </location>
</feature>
<accession>A0A9P7V0B3</accession>
<feature type="compositionally biased region" description="Polar residues" evidence="1">
    <location>
        <begin position="337"/>
        <end position="352"/>
    </location>
</feature>
<evidence type="ECO:0000256" key="1">
    <source>
        <dbReference type="SAM" id="MobiDB-lite"/>
    </source>
</evidence>
<keyword evidence="2" id="KW-0812">Transmembrane</keyword>
<feature type="signal peptide" evidence="3">
    <location>
        <begin position="1"/>
        <end position="28"/>
    </location>
</feature>
<name>A0A9P7V0B3_9AGAR</name>
<protein>
    <submittedName>
        <fullName evidence="4">Uncharacterized protein</fullName>
    </submittedName>
</protein>
<keyword evidence="2" id="KW-1133">Transmembrane helix</keyword>
<evidence type="ECO:0000256" key="2">
    <source>
        <dbReference type="SAM" id="Phobius"/>
    </source>
</evidence>
<reference evidence="4" key="1">
    <citation type="journal article" date="2021" name="Genome Biol. Evol.">
        <title>The assembled and annotated genome of the fairy-ring fungus Marasmius oreades.</title>
        <authorList>
            <person name="Hiltunen M."/>
            <person name="Ament-Velasquez S.L."/>
            <person name="Johannesson H."/>
        </authorList>
    </citation>
    <scope>NUCLEOTIDE SEQUENCE</scope>
    <source>
        <strain evidence="4">03SP1</strain>
    </source>
</reference>
<dbReference type="AlphaFoldDB" id="A0A9P7V0B3"/>
<dbReference type="KEGG" id="more:E1B28_005294"/>
<feature type="chain" id="PRO_5040287699" evidence="3">
    <location>
        <begin position="29"/>
        <end position="407"/>
    </location>
</feature>
<dbReference type="Proteomes" id="UP001049176">
    <property type="component" value="Chromosome 2"/>
</dbReference>
<keyword evidence="5" id="KW-1185">Reference proteome</keyword>
<evidence type="ECO:0000256" key="3">
    <source>
        <dbReference type="SAM" id="SignalP"/>
    </source>
</evidence>
<keyword evidence="2" id="KW-0472">Membrane</keyword>
<gene>
    <name evidence="4" type="ORF">E1B28_005294</name>
</gene>
<keyword evidence="3" id="KW-0732">Signal</keyword>
<proteinExistence type="predicted"/>
<dbReference type="OrthoDB" id="2527908at2759"/>
<dbReference type="GeneID" id="66074370"/>
<organism evidence="4 5">
    <name type="scientific">Marasmius oreades</name>
    <name type="common">fairy-ring Marasmius</name>
    <dbReference type="NCBI Taxonomy" id="181124"/>
    <lineage>
        <taxon>Eukaryota</taxon>
        <taxon>Fungi</taxon>
        <taxon>Dikarya</taxon>
        <taxon>Basidiomycota</taxon>
        <taxon>Agaricomycotina</taxon>
        <taxon>Agaricomycetes</taxon>
        <taxon>Agaricomycetidae</taxon>
        <taxon>Agaricales</taxon>
        <taxon>Marasmiineae</taxon>
        <taxon>Marasmiaceae</taxon>
        <taxon>Marasmius</taxon>
    </lineage>
</organism>